<accession>A0A0C3L8H7</accession>
<keyword evidence="2" id="KW-0812">Transmembrane</keyword>
<evidence type="ECO:0000256" key="2">
    <source>
        <dbReference type="SAM" id="Phobius"/>
    </source>
</evidence>
<dbReference type="STRING" id="1051891.A0A0C3L8H7"/>
<name>A0A0C3L8H7_9AGAM</name>
<dbReference type="Proteomes" id="UP000054248">
    <property type="component" value="Unassembled WGS sequence"/>
</dbReference>
<feature type="transmembrane region" description="Helical" evidence="2">
    <location>
        <begin position="108"/>
        <end position="126"/>
    </location>
</feature>
<protein>
    <recommendedName>
        <fullName evidence="5">Transmembrane protein</fullName>
    </recommendedName>
</protein>
<keyword evidence="2" id="KW-0472">Membrane</keyword>
<keyword evidence="4" id="KW-1185">Reference proteome</keyword>
<reference evidence="4" key="2">
    <citation type="submission" date="2015-01" db="EMBL/GenBank/DDBJ databases">
        <title>Evolutionary Origins and Diversification of the Mycorrhizal Mutualists.</title>
        <authorList>
            <consortium name="DOE Joint Genome Institute"/>
            <consortium name="Mycorrhizal Genomics Consortium"/>
            <person name="Kohler A."/>
            <person name="Kuo A."/>
            <person name="Nagy L.G."/>
            <person name="Floudas D."/>
            <person name="Copeland A."/>
            <person name="Barry K.W."/>
            <person name="Cichocki N."/>
            <person name="Veneault-Fourrey C."/>
            <person name="LaButti K."/>
            <person name="Lindquist E.A."/>
            <person name="Lipzen A."/>
            <person name="Lundell T."/>
            <person name="Morin E."/>
            <person name="Murat C."/>
            <person name="Riley R."/>
            <person name="Ohm R."/>
            <person name="Sun H."/>
            <person name="Tunlid A."/>
            <person name="Henrissat B."/>
            <person name="Grigoriev I.V."/>
            <person name="Hibbett D.S."/>
            <person name="Martin F."/>
        </authorList>
    </citation>
    <scope>NUCLEOTIDE SEQUENCE [LARGE SCALE GENOMIC DNA]</scope>
    <source>
        <strain evidence="4">MUT 4182</strain>
    </source>
</reference>
<gene>
    <name evidence="3" type="ORF">M407DRAFT_242324</name>
</gene>
<keyword evidence="2" id="KW-1133">Transmembrane helix</keyword>
<dbReference type="EMBL" id="KN822975">
    <property type="protein sequence ID" value="KIO30128.1"/>
    <property type="molecule type" value="Genomic_DNA"/>
</dbReference>
<evidence type="ECO:0000256" key="1">
    <source>
        <dbReference type="SAM" id="MobiDB-lite"/>
    </source>
</evidence>
<evidence type="ECO:0000313" key="4">
    <source>
        <dbReference type="Proteomes" id="UP000054248"/>
    </source>
</evidence>
<feature type="region of interest" description="Disordered" evidence="1">
    <location>
        <begin position="177"/>
        <end position="237"/>
    </location>
</feature>
<sequence>MSNQGPGEAQDEMQELMKEAVVMVRGQAHRMETDVITPMYDSYQQLAKDHPAFAVFAVVFTLLSIIPVTSFLLFGAIVFGSFVIGAICTAVAVSLGVCAIAGGFLLFTLALIFGFAIFVTSTYVFIRLGLRFVFHLYSDEGRGLGAWTQESLAFFNLTSTPTHSSFSENRRGLLAGGDHEEEERIKVEDQRGTGDGSSDEWAAVDPHPAEAQIKREEDAPTTSNVAELPHPEAPTLT</sequence>
<proteinExistence type="predicted"/>
<feature type="transmembrane region" description="Helical" evidence="2">
    <location>
        <begin position="52"/>
        <end position="75"/>
    </location>
</feature>
<dbReference type="OrthoDB" id="3159957at2759"/>
<evidence type="ECO:0008006" key="5">
    <source>
        <dbReference type="Google" id="ProtNLM"/>
    </source>
</evidence>
<evidence type="ECO:0000313" key="3">
    <source>
        <dbReference type="EMBL" id="KIO30128.1"/>
    </source>
</evidence>
<reference evidence="3 4" key="1">
    <citation type="submission" date="2014-04" db="EMBL/GenBank/DDBJ databases">
        <authorList>
            <consortium name="DOE Joint Genome Institute"/>
            <person name="Kuo A."/>
            <person name="Girlanda M."/>
            <person name="Perotto S."/>
            <person name="Kohler A."/>
            <person name="Nagy L.G."/>
            <person name="Floudas D."/>
            <person name="Copeland A."/>
            <person name="Barry K.W."/>
            <person name="Cichocki N."/>
            <person name="Veneault-Fourrey C."/>
            <person name="LaButti K."/>
            <person name="Lindquist E.A."/>
            <person name="Lipzen A."/>
            <person name="Lundell T."/>
            <person name="Morin E."/>
            <person name="Murat C."/>
            <person name="Sun H."/>
            <person name="Tunlid A."/>
            <person name="Henrissat B."/>
            <person name="Grigoriev I.V."/>
            <person name="Hibbett D.S."/>
            <person name="Martin F."/>
            <person name="Nordberg H.P."/>
            <person name="Cantor M.N."/>
            <person name="Hua S.X."/>
        </authorList>
    </citation>
    <scope>NUCLEOTIDE SEQUENCE [LARGE SCALE GENOMIC DNA]</scope>
    <source>
        <strain evidence="3 4">MUT 4182</strain>
    </source>
</reference>
<dbReference type="Pfam" id="PF16015">
    <property type="entry name" value="Promethin"/>
    <property type="match status" value="1"/>
</dbReference>
<feature type="compositionally biased region" description="Basic and acidic residues" evidence="1">
    <location>
        <begin position="182"/>
        <end position="192"/>
    </location>
</feature>
<dbReference type="HOGENOM" id="CLU_1171356_0_0_1"/>
<dbReference type="AlphaFoldDB" id="A0A0C3L8H7"/>
<feature type="transmembrane region" description="Helical" evidence="2">
    <location>
        <begin position="82"/>
        <end position="102"/>
    </location>
</feature>
<organism evidence="3 4">
    <name type="scientific">Tulasnella calospora MUT 4182</name>
    <dbReference type="NCBI Taxonomy" id="1051891"/>
    <lineage>
        <taxon>Eukaryota</taxon>
        <taxon>Fungi</taxon>
        <taxon>Dikarya</taxon>
        <taxon>Basidiomycota</taxon>
        <taxon>Agaricomycotina</taxon>
        <taxon>Agaricomycetes</taxon>
        <taxon>Cantharellales</taxon>
        <taxon>Tulasnellaceae</taxon>
        <taxon>Tulasnella</taxon>
    </lineage>
</organism>